<dbReference type="Proteomes" id="UP000076852">
    <property type="component" value="Chromosome 1"/>
</dbReference>
<reference evidence="1 2" key="1">
    <citation type="journal article" date="2016" name="Gene">
        <title>PacBio SMRT assembly of a complex multi-replicon genome reveals chlorocatechol degradative operon in a region of genome plasticity.</title>
        <authorList>
            <person name="Ricker N."/>
            <person name="Shen S.Y."/>
            <person name="Goordial J."/>
            <person name="Jin S."/>
            <person name="Fulthorpe R.R."/>
        </authorList>
    </citation>
    <scope>NUCLEOTIDE SEQUENCE [LARGE SCALE GENOMIC DNA]</scope>
    <source>
        <strain evidence="1 2">OLGA172</strain>
    </source>
</reference>
<dbReference type="OrthoDB" id="4119964at2"/>
<sequence length="321" mass="36793">MSTPIPEVLYKYRHFNERTIELLCADLAYFADPASFNDPLDAKPCVEIDCDKGQMEQAVFEMVRRRVHAEMQAAASSIKYRGPRTMEHIDKHSRAAAQKFLDELRYRATDPDHSDEPPGPLANELSWAIESELLRRYETGVLSLATRYDCPLMWSHYGDQHRGLCIGYALPEKYEPKIHQVRYGGERRVRASDVVKMVLYSEVAARKSVDEAVLLRKASDWHYEKEWRMLGPRGATDSSLEMVEIHFGMRCPRTVMHTVAAALNGRDKTVELYQMSEVRGTFNLGRSELDVSELGATYPRRALTVSEDFEQYIVEPGQPEI</sequence>
<dbReference type="InterPro" id="IPR021352">
    <property type="entry name" value="DUF2971"/>
</dbReference>
<dbReference type="STRING" id="1804984.AYM40_09785"/>
<accession>A0A160FJX6</accession>
<dbReference type="KEGG" id="buz:AYM40_09785"/>
<keyword evidence="2" id="KW-1185">Reference proteome</keyword>
<gene>
    <name evidence="1" type="ORF">AYM40_09785</name>
</gene>
<evidence type="ECO:0000313" key="1">
    <source>
        <dbReference type="EMBL" id="ANB72625.1"/>
    </source>
</evidence>
<dbReference type="AlphaFoldDB" id="A0A160FJX6"/>
<dbReference type="EMBL" id="CP014578">
    <property type="protein sequence ID" value="ANB72625.1"/>
    <property type="molecule type" value="Genomic_DNA"/>
</dbReference>
<protein>
    <recommendedName>
        <fullName evidence="3">DUF2971 domain-containing protein</fullName>
    </recommendedName>
</protein>
<evidence type="ECO:0000313" key="2">
    <source>
        <dbReference type="Proteomes" id="UP000076852"/>
    </source>
</evidence>
<organism evidence="1 2">
    <name type="scientific">Paraburkholderia phytofirmans OLGA172</name>
    <dbReference type="NCBI Taxonomy" id="1417228"/>
    <lineage>
        <taxon>Bacteria</taxon>
        <taxon>Pseudomonadati</taxon>
        <taxon>Pseudomonadota</taxon>
        <taxon>Betaproteobacteria</taxon>
        <taxon>Burkholderiales</taxon>
        <taxon>Burkholderiaceae</taxon>
        <taxon>Paraburkholderia</taxon>
    </lineage>
</organism>
<evidence type="ECO:0008006" key="3">
    <source>
        <dbReference type="Google" id="ProtNLM"/>
    </source>
</evidence>
<dbReference type="Pfam" id="PF11185">
    <property type="entry name" value="DUF2971"/>
    <property type="match status" value="1"/>
</dbReference>
<proteinExistence type="predicted"/>
<name>A0A160FJX6_9BURK</name>